<dbReference type="PANTHER" id="PTHR18640">
    <property type="entry name" value="SOLUTE CARRIER FAMILY 10 MEMBER 7"/>
    <property type="match status" value="1"/>
</dbReference>
<feature type="transmembrane region" description="Helical" evidence="1">
    <location>
        <begin position="111"/>
        <end position="131"/>
    </location>
</feature>
<reference evidence="2 3" key="1">
    <citation type="submission" date="2023-07" db="EMBL/GenBank/DDBJ databases">
        <title>Sorghum-associated microbial communities from plants grown in Nebraska, USA.</title>
        <authorList>
            <person name="Schachtman D."/>
        </authorList>
    </citation>
    <scope>NUCLEOTIDE SEQUENCE [LARGE SCALE GENOMIC DNA]</scope>
    <source>
        <strain evidence="2 3">DS1027</strain>
    </source>
</reference>
<sequence>MQADIFGKDTPPMGKLRTLIDPYLLLLIGTIAIAAVFPAHGAGVAVADVAVTAAVALLFFLYGARLAPQAVWQGMAHWRLQALVFASTFVLFPLIGLGVVHLIGGLVAPDIAVGLLFLCVLPSTVQSSIAFTSIARGNVPAALCSASLSNLVGVALTPVLTALLLPTSASGGFSAHSLETIAMQILLPFVAGQVARPFIGDWLASHKRIVSYVDRGSILLVVYAAFSAGMVAGVWTRLAPVDLLIVLVLDLLILALVIVATTLASRKLGFNTEDEITIVFCGSKKSMASGIPMATILFAGHAVSLIVLPLMLFHQAQLFVCATLARRYAARPES</sequence>
<feature type="transmembrane region" description="Helical" evidence="1">
    <location>
        <begin position="143"/>
        <end position="165"/>
    </location>
</feature>
<name>A0ABU1MI67_9SPHN</name>
<evidence type="ECO:0000313" key="3">
    <source>
        <dbReference type="Proteomes" id="UP001184150"/>
    </source>
</evidence>
<organism evidence="2 3">
    <name type="scientific">Novosphingobium capsulatum</name>
    <dbReference type="NCBI Taxonomy" id="13688"/>
    <lineage>
        <taxon>Bacteria</taxon>
        <taxon>Pseudomonadati</taxon>
        <taxon>Pseudomonadota</taxon>
        <taxon>Alphaproteobacteria</taxon>
        <taxon>Sphingomonadales</taxon>
        <taxon>Sphingomonadaceae</taxon>
        <taxon>Novosphingobium</taxon>
    </lineage>
</organism>
<keyword evidence="3" id="KW-1185">Reference proteome</keyword>
<evidence type="ECO:0000256" key="1">
    <source>
        <dbReference type="SAM" id="Phobius"/>
    </source>
</evidence>
<feature type="transmembrane region" description="Helical" evidence="1">
    <location>
        <begin position="43"/>
        <end position="62"/>
    </location>
</feature>
<evidence type="ECO:0000313" key="2">
    <source>
        <dbReference type="EMBL" id="MDR6510005.1"/>
    </source>
</evidence>
<feature type="transmembrane region" description="Helical" evidence="1">
    <location>
        <begin position="216"/>
        <end position="238"/>
    </location>
</feature>
<dbReference type="PIRSF" id="PIRSF026166">
    <property type="entry name" value="UCP026166"/>
    <property type="match status" value="1"/>
</dbReference>
<dbReference type="Gene3D" id="1.20.1530.20">
    <property type="match status" value="1"/>
</dbReference>
<proteinExistence type="predicted"/>
<dbReference type="Pfam" id="PF13593">
    <property type="entry name" value="SBF_like"/>
    <property type="match status" value="1"/>
</dbReference>
<feature type="transmembrane region" description="Helical" evidence="1">
    <location>
        <begin position="244"/>
        <end position="264"/>
    </location>
</feature>
<feature type="transmembrane region" description="Helical" evidence="1">
    <location>
        <begin position="20"/>
        <end position="37"/>
    </location>
</feature>
<dbReference type="PANTHER" id="PTHR18640:SF5">
    <property type="entry name" value="SODIUM_BILE ACID COTRANSPORTER 7"/>
    <property type="match status" value="1"/>
</dbReference>
<dbReference type="EMBL" id="JAVDRD010000001">
    <property type="protein sequence ID" value="MDR6510005.1"/>
    <property type="molecule type" value="Genomic_DNA"/>
</dbReference>
<dbReference type="InterPro" id="IPR016833">
    <property type="entry name" value="Put_Na-Bile_cotransptr"/>
</dbReference>
<comment type="caution">
    <text evidence="2">The sequence shown here is derived from an EMBL/GenBank/DDBJ whole genome shotgun (WGS) entry which is preliminary data.</text>
</comment>
<feature type="transmembrane region" description="Helical" evidence="1">
    <location>
        <begin position="293"/>
        <end position="313"/>
    </location>
</feature>
<keyword evidence="1" id="KW-1133">Transmembrane helix</keyword>
<accession>A0ABU1MI67</accession>
<gene>
    <name evidence="2" type="ORF">J2792_000845</name>
</gene>
<protein>
    <submittedName>
        <fullName evidence="2">Sodium/bile acid cotransporter 7</fullName>
    </submittedName>
</protein>
<keyword evidence="1" id="KW-0812">Transmembrane</keyword>
<dbReference type="InterPro" id="IPR038770">
    <property type="entry name" value="Na+/solute_symporter_sf"/>
</dbReference>
<keyword evidence="1" id="KW-0472">Membrane</keyword>
<feature type="transmembrane region" description="Helical" evidence="1">
    <location>
        <begin position="83"/>
        <end position="105"/>
    </location>
</feature>
<dbReference type="Proteomes" id="UP001184150">
    <property type="component" value="Unassembled WGS sequence"/>
</dbReference>